<dbReference type="HOGENOM" id="CLU_671228_0_0_1"/>
<proteinExistence type="predicted"/>
<evidence type="ECO:0008006" key="4">
    <source>
        <dbReference type="Google" id="ProtNLM"/>
    </source>
</evidence>
<feature type="transmembrane region" description="Helical" evidence="1">
    <location>
        <begin position="280"/>
        <end position="299"/>
    </location>
</feature>
<name>H2ART1_KAZAF</name>
<organism evidence="2 3">
    <name type="scientific">Kazachstania africana (strain ATCC 22294 / BCRC 22015 / CBS 2517 / CECT 1963 / NBRC 1671 / NRRL Y-8276)</name>
    <name type="common">Yeast</name>
    <name type="synonym">Kluyveromyces africanus</name>
    <dbReference type="NCBI Taxonomy" id="1071382"/>
    <lineage>
        <taxon>Eukaryota</taxon>
        <taxon>Fungi</taxon>
        <taxon>Dikarya</taxon>
        <taxon>Ascomycota</taxon>
        <taxon>Saccharomycotina</taxon>
        <taxon>Saccharomycetes</taxon>
        <taxon>Saccharomycetales</taxon>
        <taxon>Saccharomycetaceae</taxon>
        <taxon>Kazachstania</taxon>
    </lineage>
</organism>
<reference evidence="2 3" key="1">
    <citation type="journal article" date="2011" name="Proc. Natl. Acad. Sci. U.S.A.">
        <title>Evolutionary erosion of yeast sex chromosomes by mating-type switching accidents.</title>
        <authorList>
            <person name="Gordon J.L."/>
            <person name="Armisen D."/>
            <person name="Proux-Wera E."/>
            <person name="Oheigeartaigh S.S."/>
            <person name="Byrne K.P."/>
            <person name="Wolfe K.H."/>
        </authorList>
    </citation>
    <scope>NUCLEOTIDE SEQUENCE [LARGE SCALE GENOMIC DNA]</scope>
    <source>
        <strain evidence="3">ATCC 22294 / BCRC 22015 / CBS 2517 / CECT 1963 / NBRC 1671 / NRRL Y-8276</strain>
    </source>
</reference>
<dbReference type="AlphaFoldDB" id="H2ART1"/>
<sequence length="359" mass="40148">MSTKVLWLTTVGSYLVQTRSLSAILAKTASLDATNSTVNTHKEPNITVHVTMIYFASWFLLLPLSKFWTSNENDESFNLSPPLHTTISIKEKLYHIIKLTILSVCIVISILTYAMGLSLTPSFDVCLIQNTAMFEIITLLYGVCNITKKQNSLFRNFIVMMIALISILIISYTKATCDLLAGKLYINKTTGELNDPYLFDRLQAALICGLGSLAIGPFAVLANKWLFQNGDNSSKLVNSKRDLSIISGTSFIMLAMLLPTNEPDFSFFNHLTEKKLWTSLLVAIFCGILPNIISIIKLNNKAPPEFITTCNLGSIFFMGIVDWICEPEQTMIVRWEVIGYIMLTLSSLILFISLHDGRK</sequence>
<keyword evidence="1" id="KW-0472">Membrane</keyword>
<dbReference type="eggNOG" id="ENOG502QY2R">
    <property type="taxonomic scope" value="Eukaryota"/>
</dbReference>
<dbReference type="GO" id="GO:0030234">
    <property type="term" value="F:enzyme regulator activity"/>
    <property type="evidence" value="ECO:0007669"/>
    <property type="project" value="InterPro"/>
</dbReference>
<dbReference type="OrthoDB" id="4069151at2759"/>
<dbReference type="GeneID" id="13885000"/>
<feature type="transmembrane region" description="Helical" evidence="1">
    <location>
        <begin position="96"/>
        <end position="115"/>
    </location>
</feature>
<keyword evidence="1" id="KW-0812">Transmembrane</keyword>
<dbReference type="KEGG" id="kaf:KAFR_0C00860"/>
<keyword evidence="1" id="KW-1133">Transmembrane helix</keyword>
<accession>H2ART1</accession>
<evidence type="ECO:0000313" key="3">
    <source>
        <dbReference type="Proteomes" id="UP000005220"/>
    </source>
</evidence>
<keyword evidence="3" id="KW-1185">Reference proteome</keyword>
<dbReference type="InParanoid" id="H2ART1"/>
<gene>
    <name evidence="2" type="primary">KAFR0C00860</name>
    <name evidence="2" type="ORF">KAFR_0C00860</name>
</gene>
<protein>
    <recommendedName>
        <fullName evidence="4">EamA domain-containing protein</fullName>
    </recommendedName>
</protein>
<evidence type="ECO:0000256" key="1">
    <source>
        <dbReference type="SAM" id="Phobius"/>
    </source>
</evidence>
<feature type="transmembrane region" description="Helical" evidence="1">
    <location>
        <begin position="306"/>
        <end position="325"/>
    </location>
</feature>
<dbReference type="RefSeq" id="XP_003956216.1">
    <property type="nucleotide sequence ID" value="XM_003956167.1"/>
</dbReference>
<dbReference type="InterPro" id="IPR031581">
    <property type="entry name" value="Csg2"/>
</dbReference>
<feature type="transmembrane region" description="Helical" evidence="1">
    <location>
        <begin position="337"/>
        <end position="354"/>
    </location>
</feature>
<dbReference type="GO" id="GO:0006874">
    <property type="term" value="P:intracellular calcium ion homeostasis"/>
    <property type="evidence" value="ECO:0007669"/>
    <property type="project" value="InterPro"/>
</dbReference>
<feature type="transmembrane region" description="Helical" evidence="1">
    <location>
        <begin position="46"/>
        <end position="64"/>
    </location>
</feature>
<feature type="transmembrane region" description="Helical" evidence="1">
    <location>
        <begin position="243"/>
        <end position="260"/>
    </location>
</feature>
<evidence type="ECO:0000313" key="2">
    <source>
        <dbReference type="EMBL" id="CCF57081.1"/>
    </source>
</evidence>
<dbReference type="GO" id="GO:0005789">
    <property type="term" value="C:endoplasmic reticulum membrane"/>
    <property type="evidence" value="ECO:0007669"/>
    <property type="project" value="InterPro"/>
</dbReference>
<feature type="transmembrane region" description="Helical" evidence="1">
    <location>
        <begin position="153"/>
        <end position="172"/>
    </location>
</feature>
<feature type="transmembrane region" description="Helical" evidence="1">
    <location>
        <begin position="127"/>
        <end position="146"/>
    </location>
</feature>
<dbReference type="EMBL" id="HE650823">
    <property type="protein sequence ID" value="CCF57081.1"/>
    <property type="molecule type" value="Genomic_DNA"/>
</dbReference>
<dbReference type="Pfam" id="PF16965">
    <property type="entry name" value="CSG2"/>
    <property type="match status" value="2"/>
</dbReference>
<dbReference type="Proteomes" id="UP000005220">
    <property type="component" value="Chromosome 3"/>
</dbReference>
<feature type="transmembrane region" description="Helical" evidence="1">
    <location>
        <begin position="202"/>
        <end position="222"/>
    </location>
</feature>